<dbReference type="NCBIfam" id="NF010664">
    <property type="entry name" value="PRK14059.1-2"/>
    <property type="match status" value="1"/>
</dbReference>
<organism evidence="6 7">
    <name type="scientific">Mycobacterium asiaticum</name>
    <dbReference type="NCBI Taxonomy" id="1790"/>
    <lineage>
        <taxon>Bacteria</taxon>
        <taxon>Bacillati</taxon>
        <taxon>Actinomycetota</taxon>
        <taxon>Actinomycetes</taxon>
        <taxon>Mycobacteriales</taxon>
        <taxon>Mycobacteriaceae</taxon>
        <taxon>Mycobacterium</taxon>
    </lineage>
</organism>
<comment type="caution">
    <text evidence="6">The sequence shown here is derived from an EMBL/GenBank/DDBJ whole genome shotgun (WGS) entry which is preliminary data.</text>
</comment>
<dbReference type="NCBIfam" id="NF010663">
    <property type="entry name" value="PRK14059.1-1"/>
    <property type="match status" value="1"/>
</dbReference>
<feature type="region of interest" description="Disordered" evidence="4">
    <location>
        <begin position="100"/>
        <end position="121"/>
    </location>
</feature>
<feature type="compositionally biased region" description="Basic and acidic residues" evidence="4">
    <location>
        <begin position="108"/>
        <end position="118"/>
    </location>
</feature>
<name>A0A1A3CNQ4_MYCAS</name>
<dbReference type="InterPro" id="IPR024072">
    <property type="entry name" value="DHFR-like_dom_sf"/>
</dbReference>
<dbReference type="InterPro" id="IPR050765">
    <property type="entry name" value="Riboflavin_Biosynth_HTPR"/>
</dbReference>
<dbReference type="Proteomes" id="UP000093795">
    <property type="component" value="Unassembled WGS sequence"/>
</dbReference>
<reference evidence="6 7" key="1">
    <citation type="submission" date="2016-06" db="EMBL/GenBank/DDBJ databases">
        <authorList>
            <person name="Kjaerup R.B."/>
            <person name="Dalgaard T.S."/>
            <person name="Juul-Madsen H.R."/>
        </authorList>
    </citation>
    <scope>NUCLEOTIDE SEQUENCE [LARGE SCALE GENOMIC DNA]</scope>
    <source>
        <strain evidence="6 7">1081914.2</strain>
    </source>
</reference>
<dbReference type="GO" id="GO:0008703">
    <property type="term" value="F:5-amino-6-(5-phosphoribosylamino)uracil reductase activity"/>
    <property type="evidence" value="ECO:0007669"/>
    <property type="project" value="InterPro"/>
</dbReference>
<dbReference type="Gene3D" id="3.40.430.10">
    <property type="entry name" value="Dihydrofolate Reductase, subunit A"/>
    <property type="match status" value="1"/>
</dbReference>
<evidence type="ECO:0000256" key="3">
    <source>
        <dbReference type="ARBA" id="ARBA00023002"/>
    </source>
</evidence>
<dbReference type="RefSeq" id="WP_065120030.1">
    <property type="nucleotide sequence ID" value="NZ_LZKQ01000071.1"/>
</dbReference>
<evidence type="ECO:0000256" key="1">
    <source>
        <dbReference type="ARBA" id="ARBA00005104"/>
    </source>
</evidence>
<dbReference type="STRING" id="1790.A5645_16640"/>
<dbReference type="NCBIfam" id="NF010665">
    <property type="entry name" value="PRK14059.1-4"/>
    <property type="match status" value="1"/>
</dbReference>
<keyword evidence="2" id="KW-0521">NADP</keyword>
<evidence type="ECO:0000256" key="2">
    <source>
        <dbReference type="ARBA" id="ARBA00022857"/>
    </source>
</evidence>
<evidence type="ECO:0000256" key="4">
    <source>
        <dbReference type="SAM" id="MobiDB-lite"/>
    </source>
</evidence>
<evidence type="ECO:0000313" key="7">
    <source>
        <dbReference type="Proteomes" id="UP000093795"/>
    </source>
</evidence>
<keyword evidence="3" id="KW-0560">Oxidoreductase</keyword>
<gene>
    <name evidence="6" type="ORF">A9X01_15065</name>
</gene>
<protein>
    <recommendedName>
        <fullName evidence="5">Bacterial bifunctional deaminase-reductase C-terminal domain-containing protein</fullName>
    </recommendedName>
</protein>
<dbReference type="AlphaFoldDB" id="A0A1A3CNQ4"/>
<evidence type="ECO:0000313" key="6">
    <source>
        <dbReference type="EMBL" id="OBI88545.1"/>
    </source>
</evidence>
<dbReference type="PANTHER" id="PTHR38011:SF7">
    <property type="entry name" value="2,5-DIAMINO-6-RIBOSYLAMINO-4(3H)-PYRIMIDINONE 5'-PHOSPHATE REDUCTASE"/>
    <property type="match status" value="1"/>
</dbReference>
<accession>A0A1A3CNQ4</accession>
<dbReference type="Pfam" id="PF01872">
    <property type="entry name" value="RibD_C"/>
    <property type="match status" value="1"/>
</dbReference>
<dbReference type="SUPFAM" id="SSF53597">
    <property type="entry name" value="Dihydrofolate reductase-like"/>
    <property type="match status" value="1"/>
</dbReference>
<evidence type="ECO:0000259" key="5">
    <source>
        <dbReference type="Pfam" id="PF01872"/>
    </source>
</evidence>
<dbReference type="GO" id="GO:0009231">
    <property type="term" value="P:riboflavin biosynthetic process"/>
    <property type="evidence" value="ECO:0007669"/>
    <property type="project" value="InterPro"/>
</dbReference>
<dbReference type="PANTHER" id="PTHR38011">
    <property type="entry name" value="DIHYDROFOLATE REDUCTASE FAMILY PROTEIN (AFU_ORTHOLOGUE AFUA_8G06820)"/>
    <property type="match status" value="1"/>
</dbReference>
<comment type="pathway">
    <text evidence="1">Cofactor biosynthesis; riboflavin biosynthesis.</text>
</comment>
<sequence>MPDFEADMAAGHHAETSLQLLGSERVLGHQELHQFYGYPAELAGSWVRANFIASLDGGSTVKGLSGALAGPGDRTVFVVLRELADVIVVGAGTVRSEGYSGVQLSSAQREDRRSRDQSEVPPLAVVTRSGHLDRDLAVFTRTEVPPLVLTCAAAAEAARRELDGVTAEVIDCSGNDPHEVDVSAVVTKLQTRGLRRVLTEGGPTLLGAFIEADLLDELCLTIAPLLVGGSAHRIASGTAQLQTRMRCGHVITDEAGYLYTRYTRAT</sequence>
<dbReference type="eggNOG" id="COG1985">
    <property type="taxonomic scope" value="Bacteria"/>
</dbReference>
<dbReference type="InterPro" id="IPR002734">
    <property type="entry name" value="RibDG_C"/>
</dbReference>
<dbReference type="EMBL" id="LZKQ01000071">
    <property type="protein sequence ID" value="OBI88545.1"/>
    <property type="molecule type" value="Genomic_DNA"/>
</dbReference>
<feature type="domain" description="Bacterial bifunctional deaminase-reductase C-terminal" evidence="5">
    <location>
        <begin position="46"/>
        <end position="258"/>
    </location>
</feature>
<proteinExistence type="predicted"/>